<reference evidence="2" key="1">
    <citation type="journal article" date="2017" name="Nature">
        <title>The genome of Chenopodium quinoa.</title>
        <authorList>
            <person name="Jarvis D.E."/>
            <person name="Ho Y.S."/>
            <person name="Lightfoot D.J."/>
            <person name="Schmoeckel S.M."/>
            <person name="Li B."/>
            <person name="Borm T.J.A."/>
            <person name="Ohyanagi H."/>
            <person name="Mineta K."/>
            <person name="Michell C.T."/>
            <person name="Saber N."/>
            <person name="Kharbatia N.M."/>
            <person name="Rupper R.R."/>
            <person name="Sharp A.R."/>
            <person name="Dally N."/>
            <person name="Boughton B.A."/>
            <person name="Woo Y.H."/>
            <person name="Gao G."/>
            <person name="Schijlen E.G.W.M."/>
            <person name="Guo X."/>
            <person name="Momin A.A."/>
            <person name="Negrao S."/>
            <person name="Al-Babili S."/>
            <person name="Gehring C."/>
            <person name="Roessner U."/>
            <person name="Jung C."/>
            <person name="Murphy K."/>
            <person name="Arold S.T."/>
            <person name="Gojobori T."/>
            <person name="van der Linden C.G."/>
            <person name="van Loo E.N."/>
            <person name="Jellen E.N."/>
            <person name="Maughan P.J."/>
            <person name="Tester M."/>
        </authorList>
    </citation>
    <scope>NUCLEOTIDE SEQUENCE [LARGE SCALE GENOMIC DNA]</scope>
    <source>
        <strain evidence="2">cv. PI 614886</strain>
    </source>
</reference>
<accession>A0A803N5L3</accession>
<dbReference type="Gene3D" id="2.40.50.140">
    <property type="entry name" value="Nucleic acid-binding proteins"/>
    <property type="match status" value="3"/>
</dbReference>
<dbReference type="InterPro" id="IPR012340">
    <property type="entry name" value="NA-bd_OB-fold"/>
</dbReference>
<reference evidence="2" key="2">
    <citation type="submission" date="2021-03" db="UniProtKB">
        <authorList>
            <consortium name="EnsemblPlants"/>
        </authorList>
    </citation>
    <scope>IDENTIFICATION</scope>
</reference>
<dbReference type="SUPFAM" id="SSF50249">
    <property type="entry name" value="Nucleic acid-binding proteins"/>
    <property type="match status" value="2"/>
</dbReference>
<dbReference type="AlphaFoldDB" id="A0A803N5L3"/>
<dbReference type="Proteomes" id="UP000596660">
    <property type="component" value="Unplaced"/>
</dbReference>
<dbReference type="PANTHER" id="PTHR47165:SF4">
    <property type="entry name" value="OS03G0429900 PROTEIN"/>
    <property type="match status" value="1"/>
</dbReference>
<dbReference type="PANTHER" id="PTHR47165">
    <property type="entry name" value="OS03G0429900 PROTEIN"/>
    <property type="match status" value="1"/>
</dbReference>
<keyword evidence="3" id="KW-1185">Reference proteome</keyword>
<dbReference type="Gramene" id="AUR62040886-RA">
    <property type="protein sequence ID" value="AUR62040886-RA:cds"/>
    <property type="gene ID" value="AUR62040886"/>
</dbReference>
<name>A0A803N5L3_CHEQI</name>
<organism evidence="2 3">
    <name type="scientific">Chenopodium quinoa</name>
    <name type="common">Quinoa</name>
    <dbReference type="NCBI Taxonomy" id="63459"/>
    <lineage>
        <taxon>Eukaryota</taxon>
        <taxon>Viridiplantae</taxon>
        <taxon>Streptophyta</taxon>
        <taxon>Embryophyta</taxon>
        <taxon>Tracheophyta</taxon>
        <taxon>Spermatophyta</taxon>
        <taxon>Magnoliopsida</taxon>
        <taxon>eudicotyledons</taxon>
        <taxon>Gunneridae</taxon>
        <taxon>Pentapetalae</taxon>
        <taxon>Caryophyllales</taxon>
        <taxon>Chenopodiaceae</taxon>
        <taxon>Chenopodioideae</taxon>
        <taxon>Atripliceae</taxon>
        <taxon>Chenopodium</taxon>
    </lineage>
</organism>
<sequence>MKFEPVFLDELNTQSKDYKVSVTVAEKGRVRDSPKKPGVTFQTLILEDAKKNKMRCSLFGDQIPTYGEVFVPKGKYEISKTPISVVEGPIVPKYQPLFTIPRAVDPDGRYDVVAIVLFVEDQPQMIPNIRGRDSPVREIYQERPITISAWNDLAGKECDALCTWAEKFNVIGFTALKSRMTKATGFSLNTTMSTRIIHEPKGDKADVLREWAKMYPQMLLGRQEKVLNVRYPNTVKNVVTIAELRARKAIHTMQNEIARIKVTIPEPEMERLNAYVGCQGCGKRTNIPVGTSFPCNACRKRDSVSSHRVIFKFECSDESGTMTFTTFNDATEKLFRKSSTEIFNIKTTEDVEAFRKRQEKLSTKPFIFQVTPSQELETNNVLIWTLKDVEIIDDVSIPEVANSAYAELSHPLMIKPSDKGKGIEHELLLETEAHGKKTSVLGVWINH</sequence>
<evidence type="ECO:0000259" key="1">
    <source>
        <dbReference type="Pfam" id="PF08646"/>
    </source>
</evidence>
<feature type="domain" description="Replication factor A C-terminal" evidence="1">
    <location>
        <begin position="273"/>
        <end position="375"/>
    </location>
</feature>
<protein>
    <recommendedName>
        <fullName evidence="1">Replication factor A C-terminal domain-containing protein</fullName>
    </recommendedName>
</protein>
<evidence type="ECO:0000313" key="2">
    <source>
        <dbReference type="EnsemblPlants" id="AUR62040886-RA:cds"/>
    </source>
</evidence>
<proteinExistence type="predicted"/>
<dbReference type="EnsemblPlants" id="AUR62040886-RA">
    <property type="protein sequence ID" value="AUR62040886-RA:cds"/>
    <property type="gene ID" value="AUR62040886"/>
</dbReference>
<evidence type="ECO:0000313" key="3">
    <source>
        <dbReference type="Proteomes" id="UP000596660"/>
    </source>
</evidence>
<dbReference type="Pfam" id="PF08646">
    <property type="entry name" value="Rep_fac-A_C"/>
    <property type="match status" value="1"/>
</dbReference>
<dbReference type="InterPro" id="IPR013955">
    <property type="entry name" value="Rep_factor-A_C"/>
</dbReference>